<protein>
    <recommendedName>
        <fullName evidence="5">Tat pathway signal sequence</fullName>
    </recommendedName>
</protein>
<sequence length="305" mass="34761">SKSAFRPQAWSKLKDPSPKQLHLVSFNSIRLDQMSAGEDGLEAEETLLNHKTHPGQGQSVPRLSLLTKALLAFYPVLLYLAFIHRVPSCVLGNESKFRCSPKIIMSGLTRRFAGIFEDAPIKYEPVRFQRAGFHDLRHEPKTPYEGAPTAENEAAWNALLSVGVVAVSERESSRLTNGTASTVHDPKTHVVELEMFHQFHCLKWLRDQFWELNAALGDSAKFIDFPQRINHTDYLRQVIECHGDMTPITFEWIPEIHGFIAHHSTEHQCRNFDDIFQWATSRNTTGLRADGKHKNVELKHPESFD</sequence>
<keyword evidence="4" id="KW-1185">Reference proteome</keyword>
<dbReference type="PANTHER" id="PTHR33365">
    <property type="entry name" value="YALI0B05434P"/>
    <property type="match status" value="1"/>
</dbReference>
<comment type="caution">
    <text evidence="3">The sequence shown here is derived from an EMBL/GenBank/DDBJ whole genome shotgun (WGS) entry which is preliminary data.</text>
</comment>
<name>A0ABQ9PS08_9PEZI</name>
<reference evidence="3" key="1">
    <citation type="submission" date="2023-04" db="EMBL/GenBank/DDBJ databases">
        <title>Colletotrichum limetticola genome sequence.</title>
        <authorList>
            <person name="Baroncelli R."/>
        </authorList>
    </citation>
    <scope>NUCLEOTIDE SEQUENCE</scope>
    <source>
        <strain evidence="3">KLA-Anderson</strain>
    </source>
</reference>
<evidence type="ECO:0000256" key="2">
    <source>
        <dbReference type="ARBA" id="ARBA00035112"/>
    </source>
</evidence>
<feature type="non-terminal residue" evidence="3">
    <location>
        <position position="1"/>
    </location>
</feature>
<organism evidence="3 4">
    <name type="scientific">Colletotrichum limetticola</name>
    <dbReference type="NCBI Taxonomy" id="1209924"/>
    <lineage>
        <taxon>Eukaryota</taxon>
        <taxon>Fungi</taxon>
        <taxon>Dikarya</taxon>
        <taxon>Ascomycota</taxon>
        <taxon>Pezizomycotina</taxon>
        <taxon>Sordariomycetes</taxon>
        <taxon>Hypocreomycetidae</taxon>
        <taxon>Glomerellales</taxon>
        <taxon>Glomerellaceae</taxon>
        <taxon>Colletotrichum</taxon>
        <taxon>Colletotrichum acutatum species complex</taxon>
    </lineage>
</organism>
<gene>
    <name evidence="3" type="ORF">CLIM01_08285</name>
</gene>
<dbReference type="Proteomes" id="UP001169217">
    <property type="component" value="Unassembled WGS sequence"/>
</dbReference>
<evidence type="ECO:0000256" key="1">
    <source>
        <dbReference type="ARBA" id="ARBA00004685"/>
    </source>
</evidence>
<comment type="similarity">
    <text evidence="2">Belongs to the ustYa family.</text>
</comment>
<dbReference type="Pfam" id="PF11807">
    <property type="entry name" value="UstYa"/>
    <property type="match status" value="1"/>
</dbReference>
<evidence type="ECO:0000313" key="4">
    <source>
        <dbReference type="Proteomes" id="UP001169217"/>
    </source>
</evidence>
<dbReference type="PANTHER" id="PTHR33365:SF4">
    <property type="entry name" value="CYCLOCHLOROTINE BIOSYNTHESIS PROTEIN O"/>
    <property type="match status" value="1"/>
</dbReference>
<evidence type="ECO:0008006" key="5">
    <source>
        <dbReference type="Google" id="ProtNLM"/>
    </source>
</evidence>
<accession>A0ABQ9PS08</accession>
<comment type="pathway">
    <text evidence="1">Mycotoxin biosynthesis.</text>
</comment>
<dbReference type="EMBL" id="JARUPT010000257">
    <property type="protein sequence ID" value="KAK0374337.1"/>
    <property type="molecule type" value="Genomic_DNA"/>
</dbReference>
<dbReference type="InterPro" id="IPR021765">
    <property type="entry name" value="UstYa-like"/>
</dbReference>
<proteinExistence type="inferred from homology"/>
<evidence type="ECO:0000313" key="3">
    <source>
        <dbReference type="EMBL" id="KAK0374337.1"/>
    </source>
</evidence>